<accession>A0A401Q5T3</accession>
<reference evidence="1 2" key="1">
    <citation type="journal article" date="2018" name="Nat. Ecol. Evol.">
        <title>Shark genomes provide insights into elasmobranch evolution and the origin of vertebrates.</title>
        <authorList>
            <person name="Hara Y"/>
            <person name="Yamaguchi K"/>
            <person name="Onimaru K"/>
            <person name="Kadota M"/>
            <person name="Koyanagi M"/>
            <person name="Keeley SD"/>
            <person name="Tatsumi K"/>
            <person name="Tanaka K"/>
            <person name="Motone F"/>
            <person name="Kageyama Y"/>
            <person name="Nozu R"/>
            <person name="Adachi N"/>
            <person name="Nishimura O"/>
            <person name="Nakagawa R"/>
            <person name="Tanegashima C"/>
            <person name="Kiyatake I"/>
            <person name="Matsumoto R"/>
            <person name="Murakumo K"/>
            <person name="Nishida K"/>
            <person name="Terakita A"/>
            <person name="Kuratani S"/>
            <person name="Sato K"/>
            <person name="Hyodo S Kuraku.S."/>
        </authorList>
    </citation>
    <scope>NUCLEOTIDE SEQUENCE [LARGE SCALE GENOMIC DNA]</scope>
</reference>
<dbReference type="OMA" id="PTPANIH"/>
<evidence type="ECO:0000313" key="1">
    <source>
        <dbReference type="EMBL" id="GCB80721.1"/>
    </source>
</evidence>
<dbReference type="PANTHER" id="PTHR12752">
    <property type="entry name" value="PHOSPHOINOSITOL 3-PHOSPHATE-BINDING PROTEIN"/>
    <property type="match status" value="1"/>
</dbReference>
<dbReference type="STRING" id="75743.A0A401Q5T3"/>
<gene>
    <name evidence="1" type="ORF">scyTo_0016360</name>
</gene>
<dbReference type="Proteomes" id="UP000288216">
    <property type="component" value="Unassembled WGS sequence"/>
</dbReference>
<name>A0A401Q5T3_SCYTO</name>
<dbReference type="EMBL" id="BFAA01009846">
    <property type="protein sequence ID" value="GCB80721.1"/>
    <property type="molecule type" value="Genomic_DNA"/>
</dbReference>
<keyword evidence="2" id="KW-1185">Reference proteome</keyword>
<evidence type="ECO:0000313" key="2">
    <source>
        <dbReference type="Proteomes" id="UP000288216"/>
    </source>
</evidence>
<proteinExistence type="predicted"/>
<sequence length="149" mass="17223">WKREQEFDLQLLEKAVKGEQNNHQDGLIKSVPVVEADVEPLDYDLDLSKELSKPDMVLIPERYIEMEPEEPLTIEECEARRRKVQKIKNILSKLSYQNVQPGVNYISENSLDLDSHLQERERIITMSYALASEASQRSKMVAAKALTEH</sequence>
<organism evidence="1 2">
    <name type="scientific">Scyliorhinus torazame</name>
    <name type="common">Cloudy catshark</name>
    <name type="synonym">Catulus torazame</name>
    <dbReference type="NCBI Taxonomy" id="75743"/>
    <lineage>
        <taxon>Eukaryota</taxon>
        <taxon>Metazoa</taxon>
        <taxon>Chordata</taxon>
        <taxon>Craniata</taxon>
        <taxon>Vertebrata</taxon>
        <taxon>Chondrichthyes</taxon>
        <taxon>Elasmobranchii</taxon>
        <taxon>Galeomorphii</taxon>
        <taxon>Galeoidea</taxon>
        <taxon>Carcharhiniformes</taxon>
        <taxon>Scyliorhinidae</taxon>
        <taxon>Scyliorhinus</taxon>
    </lineage>
</organism>
<dbReference type="AlphaFoldDB" id="A0A401Q5T3"/>
<feature type="non-terminal residue" evidence="1">
    <location>
        <position position="1"/>
    </location>
</feature>
<protein>
    <submittedName>
        <fullName evidence="1">Uncharacterized protein</fullName>
    </submittedName>
</protein>
<dbReference type="PANTHER" id="PTHR12752:SF4">
    <property type="entry name" value="PLECKSTRIN HOMOLOGY DOMAIN-CONTAINING FAMILY A MEMBER 7"/>
    <property type="match status" value="1"/>
</dbReference>
<comment type="caution">
    <text evidence="1">The sequence shown here is derived from an EMBL/GenBank/DDBJ whole genome shotgun (WGS) entry which is preliminary data.</text>
</comment>
<dbReference type="OrthoDB" id="8879486at2759"/>